<dbReference type="AlphaFoldDB" id="A9BC13"/>
<feature type="transmembrane region" description="Helical" evidence="1">
    <location>
        <begin position="7"/>
        <end position="27"/>
    </location>
</feature>
<evidence type="ECO:0000313" key="2">
    <source>
        <dbReference type="EMBL" id="ABX09375.1"/>
    </source>
</evidence>
<name>A9BC13_PROM4</name>
<dbReference type="eggNOG" id="ENOG5030PC2">
    <property type="taxonomic scope" value="Bacteria"/>
</dbReference>
<protein>
    <submittedName>
        <fullName evidence="2">Uncharacterized protein</fullName>
    </submittedName>
</protein>
<dbReference type="HOGENOM" id="CLU_3203929_0_0_3"/>
<gene>
    <name evidence="2" type="ordered locus">P9211_14441</name>
</gene>
<reference evidence="2 3" key="1">
    <citation type="journal article" date="2007" name="PLoS Genet.">
        <title>Patterns and implications of gene gain and loss in the evolution of Prochlorococcus.</title>
        <authorList>
            <person name="Kettler G.C."/>
            <person name="Martiny A.C."/>
            <person name="Huang K."/>
            <person name="Zucker J."/>
            <person name="Coleman M.L."/>
            <person name="Rodrigue S."/>
            <person name="Chen F."/>
            <person name="Lapidus A."/>
            <person name="Ferriera S."/>
            <person name="Johnson J."/>
            <person name="Steglich C."/>
            <person name="Church G.M."/>
            <person name="Richardson P."/>
            <person name="Chisholm S.W."/>
        </authorList>
    </citation>
    <scope>NUCLEOTIDE SEQUENCE [LARGE SCALE GENOMIC DNA]</scope>
    <source>
        <strain evidence="3">MIT 9211</strain>
    </source>
</reference>
<accession>A9BC13</accession>
<keyword evidence="3" id="KW-1185">Reference proteome</keyword>
<keyword evidence="1" id="KW-0472">Membrane</keyword>
<evidence type="ECO:0000256" key="1">
    <source>
        <dbReference type="SAM" id="Phobius"/>
    </source>
</evidence>
<dbReference type="STRING" id="93059.P9211_14441"/>
<dbReference type="Proteomes" id="UP000000788">
    <property type="component" value="Chromosome"/>
</dbReference>
<dbReference type="KEGG" id="pmj:P9211_14441"/>
<evidence type="ECO:0000313" key="3">
    <source>
        <dbReference type="Proteomes" id="UP000000788"/>
    </source>
</evidence>
<proteinExistence type="predicted"/>
<dbReference type="EMBL" id="CP000878">
    <property type="protein sequence ID" value="ABX09375.1"/>
    <property type="molecule type" value="Genomic_DNA"/>
</dbReference>
<keyword evidence="1" id="KW-1133">Transmembrane helix</keyword>
<keyword evidence="1" id="KW-0812">Transmembrane</keyword>
<organism evidence="2 3">
    <name type="scientific">Prochlorococcus marinus (strain MIT 9211)</name>
    <dbReference type="NCBI Taxonomy" id="93059"/>
    <lineage>
        <taxon>Bacteria</taxon>
        <taxon>Bacillati</taxon>
        <taxon>Cyanobacteriota</taxon>
        <taxon>Cyanophyceae</taxon>
        <taxon>Synechococcales</taxon>
        <taxon>Prochlorococcaceae</taxon>
        <taxon>Prochlorococcus</taxon>
    </lineage>
</organism>
<sequence length="45" mass="5270">MDFQDKLMIGALVFLGISGAYYIWLWFSGFIRESRASDPVKQPWE</sequence>